<dbReference type="InterPro" id="IPR001542">
    <property type="entry name" value="Defensin_invertebrate/fungal"/>
</dbReference>
<keyword evidence="5" id="KW-1185">Reference proteome</keyword>
<evidence type="ECO:0000256" key="1">
    <source>
        <dbReference type="ARBA" id="ARBA00023157"/>
    </source>
</evidence>
<feature type="chain" id="PRO_5044750214" description="Invertebrate defensins family profile domain-containing protein" evidence="2">
    <location>
        <begin position="27"/>
        <end position="76"/>
    </location>
</feature>
<evidence type="ECO:0000259" key="3">
    <source>
        <dbReference type="Pfam" id="PF01097"/>
    </source>
</evidence>
<evidence type="ECO:0000256" key="2">
    <source>
        <dbReference type="SAM" id="SignalP"/>
    </source>
</evidence>
<protein>
    <recommendedName>
        <fullName evidence="3">Invertebrate defensins family profile domain-containing protein</fullName>
    </recommendedName>
</protein>
<comment type="caution">
    <text evidence="4">The sequence shown here is derived from an EMBL/GenBank/DDBJ whole genome shotgun (WGS) entry which is preliminary data.</text>
</comment>
<evidence type="ECO:0000313" key="5">
    <source>
        <dbReference type="Proteomes" id="UP001642260"/>
    </source>
</evidence>
<reference evidence="4 5" key="1">
    <citation type="submission" date="2022-03" db="EMBL/GenBank/DDBJ databases">
        <authorList>
            <person name="Macdonald S."/>
            <person name="Ahmed S."/>
            <person name="Newling K."/>
        </authorList>
    </citation>
    <scope>NUCLEOTIDE SEQUENCE [LARGE SCALE GENOMIC DNA]</scope>
</reference>
<accession>A0ABC8M343</accession>
<dbReference type="Pfam" id="PF01097">
    <property type="entry name" value="Defensin_2"/>
    <property type="match status" value="1"/>
</dbReference>
<keyword evidence="1" id="KW-1015">Disulfide bond</keyword>
<keyword evidence="2" id="KW-0732">Signal</keyword>
<feature type="domain" description="Invertebrate defensins family profile" evidence="3">
    <location>
        <begin position="47"/>
        <end position="74"/>
    </location>
</feature>
<gene>
    <name evidence="4" type="ORF">ERUC_LOCUS42727</name>
</gene>
<dbReference type="Proteomes" id="UP001642260">
    <property type="component" value="Unassembled WGS sequence"/>
</dbReference>
<dbReference type="AlphaFoldDB" id="A0ABC8M343"/>
<dbReference type="EMBL" id="CAKOAT010884042">
    <property type="protein sequence ID" value="CAH8390244.1"/>
    <property type="molecule type" value="Genomic_DNA"/>
</dbReference>
<proteinExistence type="predicted"/>
<organism evidence="4 5">
    <name type="scientific">Eruca vesicaria subsp. sativa</name>
    <name type="common">Garden rocket</name>
    <name type="synonym">Eruca sativa</name>
    <dbReference type="NCBI Taxonomy" id="29727"/>
    <lineage>
        <taxon>Eukaryota</taxon>
        <taxon>Viridiplantae</taxon>
        <taxon>Streptophyta</taxon>
        <taxon>Embryophyta</taxon>
        <taxon>Tracheophyta</taxon>
        <taxon>Spermatophyta</taxon>
        <taxon>Magnoliopsida</taxon>
        <taxon>eudicotyledons</taxon>
        <taxon>Gunneridae</taxon>
        <taxon>Pentapetalae</taxon>
        <taxon>rosids</taxon>
        <taxon>malvids</taxon>
        <taxon>Brassicales</taxon>
        <taxon>Brassicaceae</taxon>
        <taxon>Brassiceae</taxon>
        <taxon>Eruca</taxon>
    </lineage>
</organism>
<feature type="signal peptide" evidence="2">
    <location>
        <begin position="1"/>
        <end position="26"/>
    </location>
</feature>
<name>A0ABC8M343_ERUVS</name>
<evidence type="ECO:0000313" key="4">
    <source>
        <dbReference type="EMBL" id="CAH8390244.1"/>
    </source>
</evidence>
<sequence length="76" mass="8115">MAKSFCTVTLLMIFLLISTGIPKGKAQGEVVNNIAAPGTCRLENGQFICDNACKLRGFRGGICSQDITKVCLCYAP</sequence>